<dbReference type="InterPro" id="IPR050624">
    <property type="entry name" value="HTH-type_Tx_Regulator"/>
</dbReference>
<evidence type="ECO:0000313" key="3">
    <source>
        <dbReference type="Proteomes" id="UP000029844"/>
    </source>
</evidence>
<dbReference type="PANTHER" id="PTHR43479:SF11">
    <property type="entry name" value="ACREF_ENVCD OPERON REPRESSOR-RELATED"/>
    <property type="match status" value="1"/>
</dbReference>
<keyword evidence="3" id="KW-1185">Reference proteome</keyword>
<evidence type="ECO:0000256" key="1">
    <source>
        <dbReference type="ARBA" id="ARBA00023125"/>
    </source>
</evidence>
<accession>A0A099W3Q5</accession>
<dbReference type="PANTHER" id="PTHR43479">
    <property type="entry name" value="ACREF/ENVCD OPERON REPRESSOR-RELATED"/>
    <property type="match status" value="1"/>
</dbReference>
<dbReference type="GO" id="GO:0003677">
    <property type="term" value="F:DNA binding"/>
    <property type="evidence" value="ECO:0007669"/>
    <property type="project" value="UniProtKB-UniRule"/>
</dbReference>
<keyword evidence="1" id="KW-0238">DNA-binding</keyword>
<dbReference type="Gene3D" id="1.10.357.10">
    <property type="entry name" value="Tetracycline Repressor, domain 2"/>
    <property type="match status" value="1"/>
</dbReference>
<dbReference type="Proteomes" id="UP000029844">
    <property type="component" value="Unassembled WGS sequence"/>
</dbReference>
<dbReference type="Gene3D" id="1.10.10.60">
    <property type="entry name" value="Homeodomain-like"/>
    <property type="match status" value="1"/>
</dbReference>
<dbReference type="PROSITE" id="PS50977">
    <property type="entry name" value="HTH_TETR_2"/>
    <property type="match status" value="1"/>
</dbReference>
<organism evidence="2 3">
    <name type="scientific">Listeria booriae</name>
    <dbReference type="NCBI Taxonomy" id="1552123"/>
    <lineage>
        <taxon>Bacteria</taxon>
        <taxon>Bacillati</taxon>
        <taxon>Bacillota</taxon>
        <taxon>Bacilli</taxon>
        <taxon>Bacillales</taxon>
        <taxon>Listeriaceae</taxon>
        <taxon>Listeria</taxon>
    </lineage>
</organism>
<dbReference type="AlphaFoldDB" id="A0A099W3Q5"/>
<dbReference type="Pfam" id="PF00440">
    <property type="entry name" value="TetR_N"/>
    <property type="match status" value="1"/>
</dbReference>
<dbReference type="EMBL" id="JNFA01000028">
    <property type="protein sequence ID" value="KGL38998.1"/>
    <property type="molecule type" value="Genomic_DNA"/>
</dbReference>
<gene>
    <name evidence="2" type="ORF">EP57_13785</name>
</gene>
<protein>
    <submittedName>
        <fullName evidence="2">TetR family transcriptional regulator</fullName>
    </submittedName>
</protein>
<reference evidence="2 3" key="1">
    <citation type="submission" date="2014-05" db="EMBL/GenBank/DDBJ databases">
        <title>Novel Listeriaceae from food processing environments.</title>
        <authorList>
            <person name="den Bakker H.C."/>
        </authorList>
    </citation>
    <scope>NUCLEOTIDE SEQUENCE [LARGE SCALE GENOMIC DNA]</scope>
    <source>
        <strain evidence="2 3">FSL A5-0281</strain>
    </source>
</reference>
<dbReference type="InterPro" id="IPR009057">
    <property type="entry name" value="Homeodomain-like_sf"/>
</dbReference>
<dbReference type="RefSeq" id="WP_036087481.1">
    <property type="nucleotide sequence ID" value="NZ_CBCSHQ010000003.1"/>
</dbReference>
<proteinExistence type="predicted"/>
<name>A0A099W3Q5_9LIST</name>
<dbReference type="SUPFAM" id="SSF46689">
    <property type="entry name" value="Homeodomain-like"/>
    <property type="match status" value="1"/>
</dbReference>
<comment type="caution">
    <text evidence="2">The sequence shown here is derived from an EMBL/GenBank/DDBJ whole genome shotgun (WGS) entry which is preliminary data.</text>
</comment>
<evidence type="ECO:0000313" key="2">
    <source>
        <dbReference type="EMBL" id="KGL38998.1"/>
    </source>
</evidence>
<dbReference type="eggNOG" id="COG1309">
    <property type="taxonomic scope" value="Bacteria"/>
</dbReference>
<dbReference type="STRING" id="1552123.EP57_13785"/>
<sequence length="200" mass="23315">MKKRTRAEELIFTRNKILTTARDLFMEKGYRSVSTRDIAAKCQMTQPALYHHFKDKETLYVEVVRQLTIEIQSDMIPIEKADTSPQIQLKSMLTMLIENHPTNILLMIHDILNELSPENQFLMFKLWQTTYLEPFNRVFKTISDKGMLRDGITSETAARYCLSTISPIFATDSPFRQGSMSDRLDELIDFMMFGICKKEV</sequence>
<dbReference type="OrthoDB" id="9814200at2"/>
<dbReference type="InterPro" id="IPR001647">
    <property type="entry name" value="HTH_TetR"/>
</dbReference>
<dbReference type="PRINTS" id="PR00455">
    <property type="entry name" value="HTHTETR"/>
</dbReference>
<dbReference type="GeneID" id="58718411"/>